<keyword evidence="1" id="KW-1133">Transmembrane helix</keyword>
<keyword evidence="2" id="KW-0732">Signal</keyword>
<feature type="transmembrane region" description="Helical" evidence="1">
    <location>
        <begin position="243"/>
        <end position="273"/>
    </location>
</feature>
<dbReference type="Proteomes" id="UP000548326">
    <property type="component" value="Unassembled WGS sequence"/>
</dbReference>
<evidence type="ECO:0000313" key="4">
    <source>
        <dbReference type="EMBL" id="MBB6129033.1"/>
    </source>
</evidence>
<evidence type="ECO:0000256" key="2">
    <source>
        <dbReference type="SAM" id="SignalP"/>
    </source>
</evidence>
<dbReference type="Pfam" id="PF14257">
    <property type="entry name" value="DUF4349"/>
    <property type="match status" value="1"/>
</dbReference>
<reference evidence="4 5" key="1">
    <citation type="submission" date="2020-08" db="EMBL/GenBank/DDBJ databases">
        <title>Genomic Encyclopedia of Type Strains, Phase IV (KMG-V): Genome sequencing to study the core and pangenomes of soil and plant-associated prokaryotes.</title>
        <authorList>
            <person name="Whitman W."/>
        </authorList>
    </citation>
    <scope>NUCLEOTIDE SEQUENCE [LARGE SCALE GENOMIC DNA]</scope>
    <source>
        <strain evidence="4 5">MP601</strain>
    </source>
</reference>
<name>A0A841JD22_9SPHI</name>
<dbReference type="EMBL" id="JACHCA010000008">
    <property type="protein sequence ID" value="MBB6129033.1"/>
    <property type="molecule type" value="Genomic_DNA"/>
</dbReference>
<feature type="domain" description="DUF4349" evidence="3">
    <location>
        <begin position="50"/>
        <end position="271"/>
    </location>
</feature>
<comment type="caution">
    <text evidence="4">The sequence shown here is derived from an EMBL/GenBank/DDBJ whole genome shotgun (WGS) entry which is preliminary data.</text>
</comment>
<proteinExistence type="predicted"/>
<sequence>MKTKILMLPLVAVLLLGACKGSGSGYNTDQKVGDTDTARSSGADTSAASKLVKTADMRFKVKDVQQTVENIAALTTKYNGIVMHHQMQATTERSQDVRISNDSVMHITSFTRVADMTVSIPPNHLEDFIIQVARIGLYVNSSKMDIDDKSLEYLSSKLKQGNKAAFVAEQNKRDKNATTELTTKDDLVDSKINNLKIDKAVKLSTLTLSFYQNNGIVKEVVANDDPSAYQLPVHKRFLGALAYGWSLFAELVIGLANAWVFLVLGGVSAWLFIRYYKRKYSILPDTIKS</sequence>
<dbReference type="AlphaFoldDB" id="A0A841JD22"/>
<dbReference type="PROSITE" id="PS51257">
    <property type="entry name" value="PROKAR_LIPOPROTEIN"/>
    <property type="match status" value="1"/>
</dbReference>
<evidence type="ECO:0000259" key="3">
    <source>
        <dbReference type="Pfam" id="PF14257"/>
    </source>
</evidence>
<gene>
    <name evidence="4" type="ORF">HDF22_003158</name>
</gene>
<feature type="chain" id="PRO_5032716452" description="DUF4349 domain-containing protein" evidence="2">
    <location>
        <begin position="24"/>
        <end position="289"/>
    </location>
</feature>
<organism evidence="4 5">
    <name type="scientific">Mucilaginibacter lappiensis</name>
    <dbReference type="NCBI Taxonomy" id="354630"/>
    <lineage>
        <taxon>Bacteria</taxon>
        <taxon>Pseudomonadati</taxon>
        <taxon>Bacteroidota</taxon>
        <taxon>Sphingobacteriia</taxon>
        <taxon>Sphingobacteriales</taxon>
        <taxon>Sphingobacteriaceae</taxon>
        <taxon>Mucilaginibacter</taxon>
    </lineage>
</organism>
<feature type="signal peptide" evidence="2">
    <location>
        <begin position="1"/>
        <end position="23"/>
    </location>
</feature>
<accession>A0A841JD22</accession>
<protein>
    <recommendedName>
        <fullName evidence="3">DUF4349 domain-containing protein</fullName>
    </recommendedName>
</protein>
<keyword evidence="1" id="KW-0472">Membrane</keyword>
<dbReference type="RefSeq" id="WP_183588306.1">
    <property type="nucleotide sequence ID" value="NZ_JACHCA010000008.1"/>
</dbReference>
<keyword evidence="1" id="KW-0812">Transmembrane</keyword>
<evidence type="ECO:0000256" key="1">
    <source>
        <dbReference type="SAM" id="Phobius"/>
    </source>
</evidence>
<dbReference type="InterPro" id="IPR025645">
    <property type="entry name" value="DUF4349"/>
</dbReference>
<evidence type="ECO:0000313" key="5">
    <source>
        <dbReference type="Proteomes" id="UP000548326"/>
    </source>
</evidence>